<evidence type="ECO:0000313" key="1">
    <source>
        <dbReference type="EMBL" id="MPN04486.1"/>
    </source>
</evidence>
<dbReference type="SUPFAM" id="SSF89550">
    <property type="entry name" value="PHP domain-like"/>
    <property type="match status" value="1"/>
</dbReference>
<organism evidence="1">
    <name type="scientific">bioreactor metagenome</name>
    <dbReference type="NCBI Taxonomy" id="1076179"/>
    <lineage>
        <taxon>unclassified sequences</taxon>
        <taxon>metagenomes</taxon>
        <taxon>ecological metagenomes</taxon>
    </lineage>
</organism>
<comment type="caution">
    <text evidence="1">The sequence shown here is derived from an EMBL/GenBank/DDBJ whole genome shotgun (WGS) entry which is preliminary data.</text>
</comment>
<protein>
    <submittedName>
        <fullName evidence="1">Uncharacterized protein</fullName>
    </submittedName>
</protein>
<dbReference type="EMBL" id="VSSQ01050398">
    <property type="protein sequence ID" value="MPN04486.1"/>
    <property type="molecule type" value="Genomic_DNA"/>
</dbReference>
<reference evidence="1" key="1">
    <citation type="submission" date="2019-08" db="EMBL/GenBank/DDBJ databases">
        <authorList>
            <person name="Kucharzyk K."/>
            <person name="Murdoch R.W."/>
            <person name="Higgins S."/>
            <person name="Loffler F."/>
        </authorList>
    </citation>
    <scope>NUCLEOTIDE SEQUENCE</scope>
</reference>
<dbReference type="InterPro" id="IPR016195">
    <property type="entry name" value="Pol/histidinol_Pase-like"/>
</dbReference>
<gene>
    <name evidence="1" type="ORF">SDC9_151727</name>
</gene>
<name>A0A645ESS9_9ZZZZ</name>
<proteinExistence type="predicted"/>
<accession>A0A645ESS9</accession>
<sequence>MFGSQLVVDADDNVLRRVPKLLLSACGWSLEETAARCRALGGVPVPAHVDRDSYSVLSVLGLLPPEPAFCAVELHDPALLPGLLRTGRLPGGLEVLCSSDAHRLADVTERPFRLCETSVLQPLLHAVY</sequence>
<dbReference type="AlphaFoldDB" id="A0A645ESS9"/>